<reference evidence="1 2" key="1">
    <citation type="submission" date="2015-01" db="EMBL/GenBank/DDBJ databases">
        <title>Evolution of Trichinella species and genotypes.</title>
        <authorList>
            <person name="Korhonen P.K."/>
            <person name="Edoardo P."/>
            <person name="Giuseppe L.R."/>
            <person name="Gasser R.B."/>
        </authorList>
    </citation>
    <scope>NUCLEOTIDE SEQUENCE [LARGE SCALE GENOMIC DNA]</scope>
    <source>
        <strain evidence="1">ISS2496</strain>
    </source>
</reference>
<accession>A0A0V0YZC3</accession>
<protein>
    <submittedName>
        <fullName evidence="1">Uncharacterized protein</fullName>
    </submittedName>
</protein>
<evidence type="ECO:0000313" key="2">
    <source>
        <dbReference type="Proteomes" id="UP000054783"/>
    </source>
</evidence>
<keyword evidence="2" id="KW-1185">Reference proteome</keyword>
<name>A0A0V0YZC3_9BILA</name>
<proteinExistence type="predicted"/>
<dbReference type="EMBL" id="JYDQ01001478">
    <property type="protein sequence ID" value="KRY05146.1"/>
    <property type="molecule type" value="Genomic_DNA"/>
</dbReference>
<dbReference type="AlphaFoldDB" id="A0A0V0YZC3"/>
<organism evidence="1 2">
    <name type="scientific">Trichinella patagoniensis</name>
    <dbReference type="NCBI Taxonomy" id="990121"/>
    <lineage>
        <taxon>Eukaryota</taxon>
        <taxon>Metazoa</taxon>
        <taxon>Ecdysozoa</taxon>
        <taxon>Nematoda</taxon>
        <taxon>Enoplea</taxon>
        <taxon>Dorylaimia</taxon>
        <taxon>Trichinellida</taxon>
        <taxon>Trichinellidae</taxon>
        <taxon>Trichinella</taxon>
    </lineage>
</organism>
<gene>
    <name evidence="1" type="ORF">T12_3616</name>
</gene>
<dbReference type="Proteomes" id="UP000054783">
    <property type="component" value="Unassembled WGS sequence"/>
</dbReference>
<sequence>MGTGCTSIPAFNVACGVSDIYANRGRLKIAFILAIHKAY</sequence>
<evidence type="ECO:0000313" key="1">
    <source>
        <dbReference type="EMBL" id="KRY05146.1"/>
    </source>
</evidence>
<comment type="caution">
    <text evidence="1">The sequence shown here is derived from an EMBL/GenBank/DDBJ whole genome shotgun (WGS) entry which is preliminary data.</text>
</comment>